<evidence type="ECO:0000256" key="6">
    <source>
        <dbReference type="PIRSR" id="PIRSR602129-50"/>
    </source>
</evidence>
<dbReference type="Pfam" id="PF00282">
    <property type="entry name" value="Pyridoxal_deC"/>
    <property type="match status" value="1"/>
</dbReference>
<dbReference type="GO" id="GO:0019752">
    <property type="term" value="P:carboxylic acid metabolic process"/>
    <property type="evidence" value="ECO:0007669"/>
    <property type="project" value="InterPro"/>
</dbReference>
<dbReference type="Proteomes" id="UP000295293">
    <property type="component" value="Unassembled WGS sequence"/>
</dbReference>
<reference evidence="8 9" key="1">
    <citation type="submission" date="2019-03" db="EMBL/GenBank/DDBJ databases">
        <title>Genomic Encyclopedia of Type Strains, Phase IV (KMG-IV): sequencing the most valuable type-strain genomes for metagenomic binning, comparative biology and taxonomic classification.</title>
        <authorList>
            <person name="Goeker M."/>
        </authorList>
    </citation>
    <scope>NUCLEOTIDE SEQUENCE [LARGE SCALE GENOMIC DNA]</scope>
    <source>
        <strain evidence="8 9">DSM 21667</strain>
    </source>
</reference>
<dbReference type="InterPro" id="IPR010977">
    <property type="entry name" value="Aromatic_deC"/>
</dbReference>
<dbReference type="PRINTS" id="PR00800">
    <property type="entry name" value="YHDCRBOXLASE"/>
</dbReference>
<evidence type="ECO:0000256" key="4">
    <source>
        <dbReference type="ARBA" id="ARBA00022898"/>
    </source>
</evidence>
<dbReference type="InterPro" id="IPR015424">
    <property type="entry name" value="PyrdxlP-dep_Trfase"/>
</dbReference>
<name>A0A4R6Z0R6_9GAMM</name>
<evidence type="ECO:0000313" key="8">
    <source>
        <dbReference type="EMBL" id="TDR45014.1"/>
    </source>
</evidence>
<comment type="caution">
    <text evidence="8">The sequence shown here is derived from an EMBL/GenBank/DDBJ whole genome shotgun (WGS) entry which is preliminary data.</text>
</comment>
<dbReference type="PANTHER" id="PTHR11999:SF70">
    <property type="entry name" value="MIP05841P"/>
    <property type="match status" value="1"/>
</dbReference>
<gene>
    <name evidence="8" type="ORF">DFR29_105197</name>
</gene>
<evidence type="ECO:0000256" key="1">
    <source>
        <dbReference type="ARBA" id="ARBA00001933"/>
    </source>
</evidence>
<evidence type="ECO:0000256" key="3">
    <source>
        <dbReference type="ARBA" id="ARBA00022793"/>
    </source>
</evidence>
<dbReference type="PANTHER" id="PTHR11999">
    <property type="entry name" value="GROUP II PYRIDOXAL-5-PHOSPHATE DECARBOXYLASE"/>
    <property type="match status" value="1"/>
</dbReference>
<evidence type="ECO:0000256" key="7">
    <source>
        <dbReference type="RuleBase" id="RU000382"/>
    </source>
</evidence>
<dbReference type="GO" id="GO:0016831">
    <property type="term" value="F:carboxy-lyase activity"/>
    <property type="evidence" value="ECO:0007669"/>
    <property type="project" value="UniProtKB-KW"/>
</dbReference>
<evidence type="ECO:0000313" key="9">
    <source>
        <dbReference type="Proteomes" id="UP000295293"/>
    </source>
</evidence>
<evidence type="ECO:0000256" key="5">
    <source>
        <dbReference type="ARBA" id="ARBA00023239"/>
    </source>
</evidence>
<dbReference type="RefSeq" id="WP_208113560.1">
    <property type="nucleotide sequence ID" value="NZ_SNZH01000005.1"/>
</dbReference>
<feature type="modified residue" description="N6-(pyridoxal phosphate)lysine" evidence="6">
    <location>
        <position position="276"/>
    </location>
</feature>
<evidence type="ECO:0000256" key="2">
    <source>
        <dbReference type="ARBA" id="ARBA00009533"/>
    </source>
</evidence>
<dbReference type="EMBL" id="SNZH01000005">
    <property type="protein sequence ID" value="TDR45014.1"/>
    <property type="molecule type" value="Genomic_DNA"/>
</dbReference>
<keyword evidence="4 6" id="KW-0663">Pyridoxal phosphate</keyword>
<dbReference type="InterPro" id="IPR002129">
    <property type="entry name" value="PyrdxlP-dep_de-COase"/>
</dbReference>
<dbReference type="Gene3D" id="3.90.1150.10">
    <property type="entry name" value="Aspartate Aminotransferase, domain 1"/>
    <property type="match status" value="1"/>
</dbReference>
<dbReference type="GO" id="GO:0006520">
    <property type="term" value="P:amino acid metabolic process"/>
    <property type="evidence" value="ECO:0007669"/>
    <property type="project" value="InterPro"/>
</dbReference>
<protein>
    <submittedName>
        <fullName evidence="8">Glutamate/tyrosine decarboxylase-like PLP-dependent enzyme</fullName>
    </submittedName>
</protein>
<comment type="similarity">
    <text evidence="2 7">Belongs to the group II decarboxylase family.</text>
</comment>
<sequence>MPDLPSFDQAIAAASKLAAAHLANLPQRRVAQMQRAAAPAPPDGGGFDAALALLAERVAPWLSASPGPRYLGFVTGGVTPEALAADWLVSTWDQNVSNAIGSIAAELESVTVAAYAQVFGIAAGMHGQFVSGATAANLVGLVTAREWAARKTADQRATVFAGAAHSSILKAMAIAGIGRGQYRAVATLPGRTAVDTAALEAALQQHRGPAIVVASAGEVNTGDFDDIDALASLAERYDAWLHVDGAFGLFASLLPTLSARLRGLERAHSVTVDLHKWLNVPYDSAIAYTSRPDLQREIFAASSAYLGSDPDPLHFTPENSRRLRALPAWMVMATRGRAGIAEWVAANCAQAQALAEGLAASGRFDVLGGVHLNIVCFALKEGDAAARDAWLQALNAGGEVFMTPTQLFGRAAVRAAFSNWSTTQADVARILAAIAATP</sequence>
<proteinExistence type="inferred from homology"/>
<keyword evidence="9" id="KW-1185">Reference proteome</keyword>
<organism evidence="8 9">
    <name type="scientific">Tahibacter aquaticus</name>
    <dbReference type="NCBI Taxonomy" id="520092"/>
    <lineage>
        <taxon>Bacteria</taxon>
        <taxon>Pseudomonadati</taxon>
        <taxon>Pseudomonadota</taxon>
        <taxon>Gammaproteobacteria</taxon>
        <taxon>Lysobacterales</taxon>
        <taxon>Rhodanobacteraceae</taxon>
        <taxon>Tahibacter</taxon>
    </lineage>
</organism>
<dbReference type="AlphaFoldDB" id="A0A4R6Z0R6"/>
<dbReference type="Gene3D" id="3.40.640.10">
    <property type="entry name" value="Type I PLP-dependent aspartate aminotransferase-like (Major domain)"/>
    <property type="match status" value="1"/>
</dbReference>
<dbReference type="SUPFAM" id="SSF53383">
    <property type="entry name" value="PLP-dependent transferases"/>
    <property type="match status" value="1"/>
</dbReference>
<dbReference type="InterPro" id="IPR015422">
    <property type="entry name" value="PyrdxlP-dep_Trfase_small"/>
</dbReference>
<keyword evidence="3" id="KW-0210">Decarboxylase</keyword>
<comment type="cofactor">
    <cofactor evidence="1 6 7">
        <name>pyridoxal 5'-phosphate</name>
        <dbReference type="ChEBI" id="CHEBI:597326"/>
    </cofactor>
</comment>
<accession>A0A4R6Z0R6</accession>
<dbReference type="InterPro" id="IPR015421">
    <property type="entry name" value="PyrdxlP-dep_Trfase_major"/>
</dbReference>
<dbReference type="GO" id="GO:0030170">
    <property type="term" value="F:pyridoxal phosphate binding"/>
    <property type="evidence" value="ECO:0007669"/>
    <property type="project" value="InterPro"/>
</dbReference>
<keyword evidence="5 7" id="KW-0456">Lyase</keyword>